<comment type="caution">
    <text evidence="3">The sequence shown here is derived from an EMBL/GenBank/DDBJ whole genome shotgun (WGS) entry which is preliminary data.</text>
</comment>
<evidence type="ECO:0000256" key="1">
    <source>
        <dbReference type="SAM" id="MobiDB-lite"/>
    </source>
</evidence>
<accession>A0A0F9APN4</accession>
<feature type="compositionally biased region" description="Basic residues" evidence="1">
    <location>
        <begin position="100"/>
        <end position="109"/>
    </location>
</feature>
<evidence type="ECO:0000259" key="2">
    <source>
        <dbReference type="Pfam" id="PF05406"/>
    </source>
</evidence>
<dbReference type="InterPro" id="IPR036930">
    <property type="entry name" value="WGR_dom_sf"/>
</dbReference>
<organism evidence="3">
    <name type="scientific">marine sediment metagenome</name>
    <dbReference type="NCBI Taxonomy" id="412755"/>
    <lineage>
        <taxon>unclassified sequences</taxon>
        <taxon>metagenomes</taxon>
        <taxon>ecological metagenomes</taxon>
    </lineage>
</organism>
<sequence length="124" mass="13473">MLCRWGRIGSKGQNMELSYRSTAAARSMASRKANQKIAKGYVEVQAAYGVTIKSALKGLTDAAKNAGESIKGLSGAIGSMSAFPLIEYGSIKKERAARKADRKKKPKPRVPKEVTFKRRGQRIG</sequence>
<proteinExistence type="predicted"/>
<evidence type="ECO:0000313" key="3">
    <source>
        <dbReference type="EMBL" id="KKL11370.1"/>
    </source>
</evidence>
<dbReference type="InterPro" id="IPR008893">
    <property type="entry name" value="WGR_domain"/>
</dbReference>
<dbReference type="Gene3D" id="2.20.140.10">
    <property type="entry name" value="WGR domain"/>
    <property type="match status" value="1"/>
</dbReference>
<feature type="domain" description="WGR" evidence="2">
    <location>
        <begin position="2"/>
        <end position="45"/>
    </location>
</feature>
<gene>
    <name evidence="3" type="ORF">LCGC14_2546510</name>
</gene>
<reference evidence="3" key="1">
    <citation type="journal article" date="2015" name="Nature">
        <title>Complex archaea that bridge the gap between prokaryotes and eukaryotes.</title>
        <authorList>
            <person name="Spang A."/>
            <person name="Saw J.H."/>
            <person name="Jorgensen S.L."/>
            <person name="Zaremba-Niedzwiedzka K."/>
            <person name="Martijn J."/>
            <person name="Lind A.E."/>
            <person name="van Eijk R."/>
            <person name="Schleper C."/>
            <person name="Guy L."/>
            <person name="Ettema T.J."/>
        </authorList>
    </citation>
    <scope>NUCLEOTIDE SEQUENCE</scope>
</reference>
<dbReference type="AlphaFoldDB" id="A0A0F9APN4"/>
<dbReference type="InterPro" id="IPR049809">
    <property type="entry name" value="YehF/YfeS-like_WGR"/>
</dbReference>
<name>A0A0F9APN4_9ZZZZ</name>
<dbReference type="EMBL" id="LAZR01041683">
    <property type="protein sequence ID" value="KKL11370.1"/>
    <property type="molecule type" value="Genomic_DNA"/>
</dbReference>
<feature type="region of interest" description="Disordered" evidence="1">
    <location>
        <begin position="95"/>
        <end position="124"/>
    </location>
</feature>
<dbReference type="Pfam" id="PF05406">
    <property type="entry name" value="WGR"/>
    <property type="match status" value="1"/>
</dbReference>
<dbReference type="SUPFAM" id="SSF142921">
    <property type="entry name" value="WGR domain-like"/>
    <property type="match status" value="1"/>
</dbReference>
<protein>
    <recommendedName>
        <fullName evidence="2">WGR domain-containing protein</fullName>
    </recommendedName>
</protein>
<dbReference type="CDD" id="cd07996">
    <property type="entry name" value="WGR_MMR_like"/>
    <property type="match status" value="1"/>
</dbReference>